<name>A0AA45L7K6_9PSEU</name>
<feature type="domain" description="NACHT" evidence="1">
    <location>
        <begin position="261"/>
        <end position="474"/>
    </location>
</feature>
<protein>
    <submittedName>
        <fullName evidence="2">NACHT domain-containing protein</fullName>
    </submittedName>
</protein>
<organism evidence="2 3">
    <name type="scientific">Actinosynnema pretiosum subsp. pretiosum</name>
    <dbReference type="NCBI Taxonomy" id="103721"/>
    <lineage>
        <taxon>Bacteria</taxon>
        <taxon>Bacillati</taxon>
        <taxon>Actinomycetota</taxon>
        <taxon>Actinomycetes</taxon>
        <taxon>Pseudonocardiales</taxon>
        <taxon>Pseudonocardiaceae</taxon>
        <taxon>Actinosynnema</taxon>
    </lineage>
</organism>
<evidence type="ECO:0000313" key="3">
    <source>
        <dbReference type="Proteomes" id="UP000677152"/>
    </source>
</evidence>
<dbReference type="EMBL" id="CP073249">
    <property type="protein sequence ID" value="QUF04722.1"/>
    <property type="molecule type" value="Genomic_DNA"/>
</dbReference>
<dbReference type="Gene3D" id="3.40.50.300">
    <property type="entry name" value="P-loop containing nucleotide triphosphate hydrolases"/>
    <property type="match status" value="1"/>
</dbReference>
<evidence type="ECO:0000259" key="1">
    <source>
        <dbReference type="PROSITE" id="PS50837"/>
    </source>
</evidence>
<accession>A0AA45L7K6</accession>
<dbReference type="PANTHER" id="PTHR46844">
    <property type="entry name" value="SLR5058 PROTEIN"/>
    <property type="match status" value="1"/>
</dbReference>
<dbReference type="Proteomes" id="UP000677152">
    <property type="component" value="Chromosome"/>
</dbReference>
<dbReference type="SUPFAM" id="SSF52540">
    <property type="entry name" value="P-loop containing nucleoside triphosphate hydrolases"/>
    <property type="match status" value="1"/>
</dbReference>
<dbReference type="PROSITE" id="PS50837">
    <property type="entry name" value="NACHT"/>
    <property type="match status" value="1"/>
</dbReference>
<reference evidence="2" key="1">
    <citation type="submission" date="2021-04" db="EMBL/GenBank/DDBJ databases">
        <title>Genomic sequence of Actinosynnema pretiosum subsp. pretiosum ATCC 31280 (C-14919).</title>
        <authorList>
            <person name="Bai L."/>
            <person name="Wang X."/>
            <person name="Xiao Y."/>
        </authorList>
    </citation>
    <scope>NUCLEOTIDE SEQUENCE</scope>
    <source>
        <strain evidence="2">ATCC 31280</strain>
    </source>
</reference>
<dbReference type="PANTHER" id="PTHR46844:SF1">
    <property type="entry name" value="SLR5058 PROTEIN"/>
    <property type="match status" value="1"/>
</dbReference>
<proteinExistence type="predicted"/>
<dbReference type="AlphaFoldDB" id="A0AA45L7K6"/>
<dbReference type="InterPro" id="IPR054547">
    <property type="entry name" value="NNH1"/>
</dbReference>
<dbReference type="InterPro" id="IPR007111">
    <property type="entry name" value="NACHT_NTPase"/>
</dbReference>
<evidence type="ECO:0000313" key="2">
    <source>
        <dbReference type="EMBL" id="QUF04722.1"/>
    </source>
</evidence>
<dbReference type="Pfam" id="PF05729">
    <property type="entry name" value="NACHT"/>
    <property type="match status" value="1"/>
</dbReference>
<gene>
    <name evidence="2" type="ORF">KCV87_00825</name>
</gene>
<dbReference type="InterPro" id="IPR027417">
    <property type="entry name" value="P-loop_NTPase"/>
</dbReference>
<dbReference type="Pfam" id="PF22733">
    <property type="entry name" value="NNH1"/>
    <property type="match status" value="1"/>
</dbReference>
<sequence>MGLLEVAAVKLGETLIKSALEAVTGRELFSELTANIGAVFSERAVQKLEGRKAQRSLQHIGDALAVRIRTQYGHEFRGLSEDDRKVVVNAVSETFERLQPGAGLVISADLDPQKFEDRVREQTSGPLAEMSFSQDERNLYDLLLRMSCEEFVTIVRALSGLGDLAVPEVLDRLTGLSRDLRHLPVRTAAAIVENDDTAFTKLYQRYVEDELDTIDLACPDLSLATRNYSLTTAYLSLPARVRERSGASAVVRVEEAVAKLPRVLLLANCGCGKTTYLHRLFVSIVRRNLSSDWVGLEGALPFYLPLHRYAMGNLPTLDGLLDALVPDIIGEMPKGWVRRRLDDRDRPSVVLINGVDELPTERRPVVLAWIKKLVSQFDLPLYVVAARPGAVPSAWADEASFDVVELLPLGPADVRAFIRRWHEAIKDKLPSKANRVEVDASADRLLMALASSSALRSLATNPLTCALMCALHHDSQVELPGGWLDLLHLVVKALVGDRDPERGVTDTLPVPIEQRIRVLQDIAHWMITEGMPEPEVGEVADRVRHLLGNPHPGERAVDDGRVLLDHLAVRSGLMRIGADNSIAFTSTLLRDYLAAMHAVSGGTLRSLLRESHLPERQLLVVMAAGHAPMSRAEELVTTLLSMAEESPDLKERFHVLAHACVRVVPGLGTDLRQRVEACCGFLSPRDKLGAHTLATAGPLVVDVLAEQPIEELDVALALIRTAVRIGGDDVLPFLANLASDPRPEIVRALRDAAVEFDPNEYQQVVLGGADRVE</sequence>